<evidence type="ECO:0000259" key="3">
    <source>
        <dbReference type="Pfam" id="PF00005"/>
    </source>
</evidence>
<dbReference type="PANTHER" id="PTHR19229:SF36">
    <property type="entry name" value="ATP-BINDING CASSETTE SUB-FAMILY A MEMBER 2"/>
    <property type="match status" value="1"/>
</dbReference>
<proteinExistence type="predicted"/>
<evidence type="ECO:0000256" key="1">
    <source>
        <dbReference type="ARBA" id="ARBA00022448"/>
    </source>
</evidence>
<dbReference type="GO" id="GO:0005524">
    <property type="term" value="F:ATP binding"/>
    <property type="evidence" value="ECO:0007669"/>
    <property type="project" value="InterPro"/>
</dbReference>
<dbReference type="EMBL" id="GBYX01472640">
    <property type="protein sequence ID" value="JAO09014.1"/>
    <property type="molecule type" value="Transcribed_RNA"/>
</dbReference>
<reference evidence="4" key="1">
    <citation type="submission" date="2014-12" db="EMBL/GenBank/DDBJ databases">
        <title>Parallel Evolution in Life History Adaptation Evident in the Tissue-Specific Poeciliopsis prolifica transcriptome.</title>
        <authorList>
            <person name="Jue N.K."/>
            <person name="Foley R.J."/>
            <person name="Obergfell C."/>
            <person name="Reznick D.N."/>
            <person name="O'Neill R.J."/>
            <person name="O'Neill M.J."/>
        </authorList>
    </citation>
    <scope>NUCLEOTIDE SEQUENCE</scope>
</reference>
<accession>A0A0S7EV30</accession>
<dbReference type="InterPro" id="IPR027417">
    <property type="entry name" value="P-loop_NTPase"/>
</dbReference>
<protein>
    <submittedName>
        <fullName evidence="4">ABCA1</fullName>
    </submittedName>
</protein>
<keyword evidence="1" id="KW-0813">Transport</keyword>
<dbReference type="GO" id="GO:0016020">
    <property type="term" value="C:membrane"/>
    <property type="evidence" value="ECO:0007669"/>
    <property type="project" value="InterPro"/>
</dbReference>
<dbReference type="InterPro" id="IPR026082">
    <property type="entry name" value="ABCA"/>
</dbReference>
<dbReference type="Gene3D" id="3.40.50.300">
    <property type="entry name" value="P-loop containing nucleotide triphosphate hydrolases"/>
    <property type="match status" value="1"/>
</dbReference>
<evidence type="ECO:0000256" key="2">
    <source>
        <dbReference type="ARBA" id="ARBA00022737"/>
    </source>
</evidence>
<organism evidence="4">
    <name type="scientific">Poeciliopsis prolifica</name>
    <name type="common">blackstripe livebearer</name>
    <dbReference type="NCBI Taxonomy" id="188132"/>
    <lineage>
        <taxon>Eukaryota</taxon>
        <taxon>Metazoa</taxon>
        <taxon>Chordata</taxon>
        <taxon>Craniata</taxon>
        <taxon>Vertebrata</taxon>
        <taxon>Euteleostomi</taxon>
        <taxon>Actinopterygii</taxon>
        <taxon>Neopterygii</taxon>
        <taxon>Teleostei</taxon>
        <taxon>Neoteleostei</taxon>
        <taxon>Acanthomorphata</taxon>
        <taxon>Ovalentaria</taxon>
        <taxon>Atherinomorphae</taxon>
        <taxon>Cyprinodontiformes</taxon>
        <taxon>Poeciliidae</taxon>
        <taxon>Poeciliinae</taxon>
        <taxon>Poeciliopsis</taxon>
    </lineage>
</organism>
<dbReference type="SUPFAM" id="SSF52540">
    <property type="entry name" value="P-loop containing nucleoside triphosphate hydrolases"/>
    <property type="match status" value="1"/>
</dbReference>
<dbReference type="AlphaFoldDB" id="A0A0S7EV30"/>
<sequence>CIEEDPSHIDPGVYIENLVKIYSHGNKLAVDGLTLKFYEGQITSFLGHNGAGKTTTMSILTGLFPPTSGTAYILGKDIRSELSTIRQNLGVCPQHNVLFSMYVCTLTGKHFRILGPPFSYFKHLCHFAVNQADRRGAHLVLRSPEGSARRASEG</sequence>
<feature type="non-terminal residue" evidence="4">
    <location>
        <position position="1"/>
    </location>
</feature>
<evidence type="ECO:0000313" key="4">
    <source>
        <dbReference type="EMBL" id="JAO09014.1"/>
    </source>
</evidence>
<dbReference type="GO" id="GO:0005319">
    <property type="term" value="F:lipid transporter activity"/>
    <property type="evidence" value="ECO:0007669"/>
    <property type="project" value="TreeGrafter"/>
</dbReference>
<keyword evidence="2" id="KW-0677">Repeat</keyword>
<dbReference type="Pfam" id="PF00005">
    <property type="entry name" value="ABC_tran"/>
    <property type="match status" value="1"/>
</dbReference>
<name>A0A0S7EV30_9TELE</name>
<dbReference type="GO" id="GO:0016887">
    <property type="term" value="F:ATP hydrolysis activity"/>
    <property type="evidence" value="ECO:0007669"/>
    <property type="project" value="InterPro"/>
</dbReference>
<dbReference type="GO" id="GO:0140359">
    <property type="term" value="F:ABC-type transporter activity"/>
    <property type="evidence" value="ECO:0007669"/>
    <property type="project" value="InterPro"/>
</dbReference>
<gene>
    <name evidence="4" type="primary">ABCA1</name>
</gene>
<feature type="domain" description="ABC transporter" evidence="3">
    <location>
        <begin position="31"/>
        <end position="102"/>
    </location>
</feature>
<dbReference type="PANTHER" id="PTHR19229">
    <property type="entry name" value="ATP-BINDING CASSETTE TRANSPORTER SUBFAMILY A ABCA"/>
    <property type="match status" value="1"/>
</dbReference>
<dbReference type="InterPro" id="IPR003439">
    <property type="entry name" value="ABC_transporter-like_ATP-bd"/>
</dbReference>